<dbReference type="Proteomes" id="UP000198406">
    <property type="component" value="Unassembled WGS sequence"/>
</dbReference>
<dbReference type="EMBL" id="BDSP01000050">
    <property type="protein sequence ID" value="GAX12187.1"/>
    <property type="molecule type" value="Genomic_DNA"/>
</dbReference>
<keyword evidence="1" id="KW-0472">Membrane</keyword>
<feature type="transmembrane region" description="Helical" evidence="1">
    <location>
        <begin position="20"/>
        <end position="38"/>
    </location>
</feature>
<dbReference type="InParanoid" id="A0A1Z5JDW9"/>
<gene>
    <name evidence="2" type="ORF">FisN_1Hh113</name>
</gene>
<keyword evidence="1" id="KW-0812">Transmembrane</keyword>
<reference evidence="2 3" key="1">
    <citation type="journal article" date="2015" name="Plant Cell">
        <title>Oil accumulation by the oleaginous diatom Fistulifera solaris as revealed by the genome and transcriptome.</title>
        <authorList>
            <person name="Tanaka T."/>
            <person name="Maeda Y."/>
            <person name="Veluchamy A."/>
            <person name="Tanaka M."/>
            <person name="Abida H."/>
            <person name="Marechal E."/>
            <person name="Bowler C."/>
            <person name="Muto M."/>
            <person name="Sunaga Y."/>
            <person name="Tanaka M."/>
            <person name="Yoshino T."/>
            <person name="Taniguchi T."/>
            <person name="Fukuda Y."/>
            <person name="Nemoto M."/>
            <person name="Matsumoto M."/>
            <person name="Wong P.S."/>
            <person name="Aburatani S."/>
            <person name="Fujibuchi W."/>
        </authorList>
    </citation>
    <scope>NUCLEOTIDE SEQUENCE [LARGE SCALE GENOMIC DNA]</scope>
    <source>
        <strain evidence="2 3">JPCC DA0580</strain>
    </source>
</reference>
<organism evidence="2 3">
    <name type="scientific">Fistulifera solaris</name>
    <name type="common">Oleaginous diatom</name>
    <dbReference type="NCBI Taxonomy" id="1519565"/>
    <lineage>
        <taxon>Eukaryota</taxon>
        <taxon>Sar</taxon>
        <taxon>Stramenopiles</taxon>
        <taxon>Ochrophyta</taxon>
        <taxon>Bacillariophyta</taxon>
        <taxon>Bacillariophyceae</taxon>
        <taxon>Bacillariophycidae</taxon>
        <taxon>Naviculales</taxon>
        <taxon>Naviculaceae</taxon>
        <taxon>Fistulifera</taxon>
    </lineage>
</organism>
<comment type="caution">
    <text evidence="2">The sequence shown here is derived from an EMBL/GenBank/DDBJ whole genome shotgun (WGS) entry which is preliminary data.</text>
</comment>
<name>A0A1Z5JDW9_FISSO</name>
<keyword evidence="1" id="KW-1133">Transmembrane helix</keyword>
<evidence type="ECO:0000256" key="1">
    <source>
        <dbReference type="SAM" id="Phobius"/>
    </source>
</evidence>
<evidence type="ECO:0000313" key="3">
    <source>
        <dbReference type="Proteomes" id="UP000198406"/>
    </source>
</evidence>
<accession>A0A1Z5JDW9</accession>
<sequence length="255" mass="28981">MGSEEVHKRKGQTVKLVKTVLFIITVTALFIQGIQIFNDRRRSNKDEKNDEISSEFTRLRSFSKEDDKGPQALPIVWSHLRTLDVITEVDKPVAGRQRPNAGRREFRFVVGAGDWAGTATTPSHHHKPFSVRIPLHATVAFQNVMNNATMFRAMYAHAADPLHDAPAMYRPYFTPHDNTKHLIRFGFENKKDDLEIVSVSHEHCNMDMWPVQCGHFPWVVLPHGASLSSAPSLQWIINTNVIDDALDTISLYMRG</sequence>
<evidence type="ECO:0000313" key="2">
    <source>
        <dbReference type="EMBL" id="GAX12187.1"/>
    </source>
</evidence>
<dbReference type="AlphaFoldDB" id="A0A1Z5JDW9"/>
<proteinExistence type="predicted"/>
<keyword evidence="3" id="KW-1185">Reference proteome</keyword>
<protein>
    <submittedName>
        <fullName evidence="2">Uncharacterized protein</fullName>
    </submittedName>
</protein>